<comment type="caution">
    <text evidence="2">The sequence shown here is derived from an EMBL/GenBank/DDBJ whole genome shotgun (WGS) entry which is preliminary data.</text>
</comment>
<dbReference type="EMBL" id="ACMP01000083">
    <property type="protein sequence ID" value="EEL70193.1"/>
    <property type="molecule type" value="Genomic_DNA"/>
</dbReference>
<evidence type="ECO:0000313" key="2">
    <source>
        <dbReference type="EMBL" id="EEL70193.1"/>
    </source>
</evidence>
<keyword evidence="1" id="KW-1133">Transmembrane helix</keyword>
<dbReference type="AlphaFoldDB" id="C2XWD2"/>
<keyword evidence="1" id="KW-0812">Transmembrane</keyword>
<keyword evidence="1" id="KW-0472">Membrane</keyword>
<name>C2XWD2_BACMY</name>
<evidence type="ECO:0000256" key="1">
    <source>
        <dbReference type="SAM" id="Phobius"/>
    </source>
</evidence>
<proteinExistence type="predicted"/>
<dbReference type="Proteomes" id="UP000001753">
    <property type="component" value="Chromosome"/>
</dbReference>
<protein>
    <submittedName>
        <fullName evidence="2">Uncharacterized protein</fullName>
    </submittedName>
</protein>
<gene>
    <name evidence="2" type="ORF">bcere0026_30080</name>
</gene>
<accession>C2XWD2</accession>
<feature type="transmembrane region" description="Helical" evidence="1">
    <location>
        <begin position="30"/>
        <end position="53"/>
    </location>
</feature>
<sequence>MDGTPIMNNRYETFQKIIKRADSKFSLNPLFFSTFMPIYLVFLTVQIVFHYGFP</sequence>
<organism evidence="2">
    <name type="scientific">Bacillus mycoides</name>
    <dbReference type="NCBI Taxonomy" id="1405"/>
    <lineage>
        <taxon>Bacteria</taxon>
        <taxon>Bacillati</taxon>
        <taxon>Bacillota</taxon>
        <taxon>Bacilli</taxon>
        <taxon>Bacillales</taxon>
        <taxon>Bacillaceae</taxon>
        <taxon>Bacillus</taxon>
        <taxon>Bacillus cereus group</taxon>
    </lineage>
</organism>
<dbReference type="HOGENOM" id="CLU_3040192_0_0_9"/>
<reference evidence="2" key="1">
    <citation type="journal article" date="2012" name="Genome Res.">
        <title>Genomic characterization of the Bacillus cereus sensu lato species: Backdrop to the evolution of Bacillus anthracis.</title>
        <authorList>
            <person name="Zwick M.E."/>
            <person name="Joseph S.J."/>
            <person name="Didelot X."/>
            <person name="Chen P.E."/>
            <person name="Bishop-Lilly K.A."/>
            <person name="Stewart A.C."/>
            <person name="Willner K."/>
            <person name="Nolan N."/>
            <person name="Lentz S."/>
            <person name="Thomason M.K."/>
            <person name="Sozhamannan S."/>
            <person name="Mateczun A.J."/>
            <person name="Du L."/>
            <person name="Read T.D."/>
        </authorList>
    </citation>
    <scope>NUCLEOTIDE SEQUENCE [LARGE SCALE GENOMIC DNA]</scope>
    <source>
        <strain evidence="2">AH603</strain>
    </source>
</reference>